<dbReference type="Gene3D" id="1.50.10.10">
    <property type="match status" value="1"/>
</dbReference>
<evidence type="ECO:0000313" key="2">
    <source>
        <dbReference type="EMBL" id="UWN65845.1"/>
    </source>
</evidence>
<dbReference type="Proteomes" id="UP001058267">
    <property type="component" value="Chromosome"/>
</dbReference>
<evidence type="ECO:0000256" key="1">
    <source>
        <dbReference type="SAM" id="SignalP"/>
    </source>
</evidence>
<sequence>MKKYLSLLAFCALLTVPSQAPATQPRWTIANDHAIRWTVDGSRLPHNDHVEMSGEQISARLHYGVESDGRFTLTRTLVWPMLRMLPNDTFGGLTRDFPQNFLDAVRIDGKALAAEQVEYLRLDGLLTVVSRYGDIEVTRCLFPSPARAAFCEQYTLRNDGPTTVAVELNPVRDEVHTDADAGVEGSYTLIAATDFVRSRTLRLAPGETCVFGASVRGLKMPEVELPLDISAERAQREAFVAEVCDNLSLESPEPVLNTMFALAKVRTAESVFRTRGGLLHAPGGVYYAAIWCNDQPEYVNPFFPQLGYAKGNEAALNSFLHFARYMNPEYRYIPWSVIAEGYDTYGPFDRGDAAMLAYGAGRYALQTGDTRTAEALWPLIEWTLEYCRRKLNEHGVVASEADELEKRFPAGDANLCTSSLYYDALRSAAWLAEQTGRPQRLADEYRRRAETLRENIERFFGATVEGYATYRYYEGNDILRSWICVPLVTDIFERREATVAALLSPRLWTENGMLTAAGNDTFWDRTTLYALRGIYAAGFREEATECLRFYSQTRLLGEHVPYAVEAWPEGDQRHLSAESGLYCRIVTEGMFGFRPTGFRSFTLTPQLPDAWNQMALRRMYACAERPYDIVVKRAGKKLHVRIERDGSCIRKYTADNGTTIRIEL</sequence>
<keyword evidence="3" id="KW-1185">Reference proteome</keyword>
<protein>
    <recommendedName>
        <fullName evidence="4">Alpha-L-rhamnosidase six-hairpin glycosidase domain-containing protein</fullName>
    </recommendedName>
</protein>
<dbReference type="InterPro" id="IPR008928">
    <property type="entry name" value="6-hairpin_glycosidase_sf"/>
</dbReference>
<feature type="chain" id="PRO_5046879909" description="Alpha-L-rhamnosidase six-hairpin glycosidase domain-containing protein" evidence="1">
    <location>
        <begin position="23"/>
        <end position="664"/>
    </location>
</feature>
<dbReference type="RefSeq" id="WP_026076288.1">
    <property type="nucleotide sequence ID" value="NZ_CP102252.1"/>
</dbReference>
<dbReference type="PANTHER" id="PTHR34987">
    <property type="entry name" value="C, PUTATIVE (AFU_ORTHOLOGUE AFUA_3G02880)-RELATED"/>
    <property type="match status" value="1"/>
</dbReference>
<dbReference type="Gene3D" id="2.60.420.10">
    <property type="entry name" value="Maltose phosphorylase, domain 3"/>
    <property type="match status" value="1"/>
</dbReference>
<accession>A0ABY5V876</accession>
<dbReference type="EMBL" id="CP102252">
    <property type="protein sequence ID" value="UWN65845.1"/>
    <property type="molecule type" value="Genomic_DNA"/>
</dbReference>
<evidence type="ECO:0000313" key="3">
    <source>
        <dbReference type="Proteomes" id="UP001058267"/>
    </source>
</evidence>
<evidence type="ECO:0008006" key="4">
    <source>
        <dbReference type="Google" id="ProtNLM"/>
    </source>
</evidence>
<gene>
    <name evidence="2" type="ORF">NQ519_03115</name>
</gene>
<proteinExistence type="predicted"/>
<dbReference type="SUPFAM" id="SSF48208">
    <property type="entry name" value="Six-hairpin glycosidases"/>
    <property type="match status" value="1"/>
</dbReference>
<reference evidence="2" key="1">
    <citation type="journal article" date="2022" name="Cell">
        <title>Design, construction, and in vivo augmentation of a complex gut microbiome.</title>
        <authorList>
            <person name="Cheng A.G."/>
            <person name="Ho P.Y."/>
            <person name="Aranda-Diaz A."/>
            <person name="Jain S."/>
            <person name="Yu F.B."/>
            <person name="Meng X."/>
            <person name="Wang M."/>
            <person name="Iakiviak M."/>
            <person name="Nagashima K."/>
            <person name="Zhao A."/>
            <person name="Murugkar P."/>
            <person name="Patil A."/>
            <person name="Atabakhsh K."/>
            <person name="Weakley A."/>
            <person name="Yan J."/>
            <person name="Brumbaugh A.R."/>
            <person name="Higginbottom S."/>
            <person name="Dimas A."/>
            <person name="Shiver A.L."/>
            <person name="Deutschbauer A."/>
            <person name="Neff N."/>
            <person name="Sonnenburg J.L."/>
            <person name="Huang K.C."/>
            <person name="Fischbach M.A."/>
        </authorList>
    </citation>
    <scope>NUCLEOTIDE SEQUENCE</scope>
    <source>
        <strain evidence="2">JC50</strain>
    </source>
</reference>
<dbReference type="PANTHER" id="PTHR34987:SF4">
    <property type="entry name" value="ALPHA-L-RHAMNOSIDASE C-TERMINAL DOMAIN-CONTAINING PROTEIN"/>
    <property type="match status" value="1"/>
</dbReference>
<organism evidence="2 3">
    <name type="scientific">Alistipes senegalensis JC50</name>
    <dbReference type="NCBI Taxonomy" id="1033732"/>
    <lineage>
        <taxon>Bacteria</taxon>
        <taxon>Pseudomonadati</taxon>
        <taxon>Bacteroidota</taxon>
        <taxon>Bacteroidia</taxon>
        <taxon>Bacteroidales</taxon>
        <taxon>Rikenellaceae</taxon>
        <taxon>Alistipes</taxon>
    </lineage>
</organism>
<keyword evidence="1" id="KW-0732">Signal</keyword>
<feature type="signal peptide" evidence="1">
    <location>
        <begin position="1"/>
        <end position="22"/>
    </location>
</feature>
<name>A0ABY5V876_9BACT</name>
<dbReference type="InterPro" id="IPR012341">
    <property type="entry name" value="6hp_glycosidase-like_sf"/>
</dbReference>